<comment type="caution">
    <text evidence="1">The sequence shown here is derived from an EMBL/GenBank/DDBJ whole genome shotgun (WGS) entry which is preliminary data.</text>
</comment>
<gene>
    <name evidence="1" type="ORF">N3K66_006359</name>
</gene>
<protein>
    <submittedName>
        <fullName evidence="1">Uncharacterized protein</fullName>
    </submittedName>
</protein>
<dbReference type="EMBL" id="CM047945">
    <property type="protein sequence ID" value="KAI9897999.1"/>
    <property type="molecule type" value="Genomic_DNA"/>
</dbReference>
<accession>A0ACC0UVI9</accession>
<reference evidence="1" key="1">
    <citation type="submission" date="2022-10" db="EMBL/GenBank/DDBJ databases">
        <title>Complete Genome of Trichothecium roseum strain YXFP-22015, a Plant Pathogen Isolated from Citrus.</title>
        <authorList>
            <person name="Wang Y."/>
            <person name="Zhu L."/>
        </authorList>
    </citation>
    <scope>NUCLEOTIDE SEQUENCE</scope>
    <source>
        <strain evidence="1">YXFP-22015</strain>
    </source>
</reference>
<dbReference type="Proteomes" id="UP001163324">
    <property type="component" value="Chromosome 6"/>
</dbReference>
<sequence>MKFLAAAAALLSLASAAPTEGHAIAKRQNSVTDELLFSVSLATFSSRRAAKDPSTLDWSSDNCSWSPDNPFGFAFEPGCQRHDFGYRNYKAQGRFTDAAKLKIDNNLKDDLYFICKSESPQTACEATANVYYEAVRAFGRRKPDEDVPAEGQRFTAYHQAVDELNEQVEKAKAAGVL</sequence>
<name>A0ACC0UVI9_9HYPO</name>
<evidence type="ECO:0000313" key="1">
    <source>
        <dbReference type="EMBL" id="KAI9897999.1"/>
    </source>
</evidence>
<keyword evidence="2" id="KW-1185">Reference proteome</keyword>
<organism evidence="1 2">
    <name type="scientific">Trichothecium roseum</name>
    <dbReference type="NCBI Taxonomy" id="47278"/>
    <lineage>
        <taxon>Eukaryota</taxon>
        <taxon>Fungi</taxon>
        <taxon>Dikarya</taxon>
        <taxon>Ascomycota</taxon>
        <taxon>Pezizomycotina</taxon>
        <taxon>Sordariomycetes</taxon>
        <taxon>Hypocreomycetidae</taxon>
        <taxon>Hypocreales</taxon>
        <taxon>Hypocreales incertae sedis</taxon>
        <taxon>Trichothecium</taxon>
    </lineage>
</organism>
<evidence type="ECO:0000313" key="2">
    <source>
        <dbReference type="Proteomes" id="UP001163324"/>
    </source>
</evidence>
<proteinExistence type="predicted"/>